<accession>A0A8S1RJP1</accession>
<proteinExistence type="predicted"/>
<dbReference type="OrthoDB" id="6220758at2759"/>
<reference evidence="2" key="1">
    <citation type="submission" date="2021-01" db="EMBL/GenBank/DDBJ databases">
        <authorList>
            <consortium name="Genoscope - CEA"/>
            <person name="William W."/>
        </authorList>
    </citation>
    <scope>NUCLEOTIDE SEQUENCE</scope>
</reference>
<keyword evidence="3" id="KW-1185">Reference proteome</keyword>
<evidence type="ECO:0000313" key="3">
    <source>
        <dbReference type="Proteomes" id="UP000692954"/>
    </source>
</evidence>
<dbReference type="EMBL" id="CAJJDN010000189">
    <property type="protein sequence ID" value="CAD8128446.1"/>
    <property type="molecule type" value="Genomic_DNA"/>
</dbReference>
<gene>
    <name evidence="1" type="ORF">PSON_ATCC_30995.1.T1890022</name>
    <name evidence="2" type="ORF">PSON_ATCC_30995.1.T1890023</name>
</gene>
<comment type="caution">
    <text evidence="2">The sequence shown here is derived from an EMBL/GenBank/DDBJ whole genome shotgun (WGS) entry which is preliminary data.</text>
</comment>
<dbReference type="Proteomes" id="UP000692954">
    <property type="component" value="Unassembled WGS sequence"/>
</dbReference>
<evidence type="ECO:0000313" key="1">
    <source>
        <dbReference type="EMBL" id="CAD8128445.1"/>
    </source>
</evidence>
<sequence>MKMTGQIIYDLDSLFDESQVMIYYKPHVRGLFVDFDKFMGQISESINYQRLLNSLYILTICP</sequence>
<protein>
    <submittedName>
        <fullName evidence="2">Uncharacterized protein</fullName>
    </submittedName>
</protein>
<name>A0A8S1RJP1_9CILI</name>
<evidence type="ECO:0000313" key="2">
    <source>
        <dbReference type="EMBL" id="CAD8128446.1"/>
    </source>
</evidence>
<dbReference type="AlphaFoldDB" id="A0A8S1RJP1"/>
<organism evidence="2 3">
    <name type="scientific">Paramecium sonneborni</name>
    <dbReference type="NCBI Taxonomy" id="65129"/>
    <lineage>
        <taxon>Eukaryota</taxon>
        <taxon>Sar</taxon>
        <taxon>Alveolata</taxon>
        <taxon>Ciliophora</taxon>
        <taxon>Intramacronucleata</taxon>
        <taxon>Oligohymenophorea</taxon>
        <taxon>Peniculida</taxon>
        <taxon>Parameciidae</taxon>
        <taxon>Paramecium</taxon>
    </lineage>
</organism>
<dbReference type="EMBL" id="CAJJDN010000189">
    <property type="protein sequence ID" value="CAD8128445.1"/>
    <property type="molecule type" value="Genomic_DNA"/>
</dbReference>